<evidence type="ECO:0000313" key="7">
    <source>
        <dbReference type="Proteomes" id="UP000019140"/>
    </source>
</evidence>
<protein>
    <recommendedName>
        <fullName evidence="5">AMP-dependent synthetase/ligase domain-containing protein</fullName>
    </recommendedName>
</protein>
<feature type="non-terminal residue" evidence="6">
    <location>
        <position position="315"/>
    </location>
</feature>
<accession>W4LE07</accession>
<feature type="domain" description="AMP-dependent synthetase/ligase" evidence="5">
    <location>
        <begin position="32"/>
        <end position="315"/>
    </location>
</feature>
<evidence type="ECO:0000256" key="4">
    <source>
        <dbReference type="ARBA" id="ARBA00022840"/>
    </source>
</evidence>
<dbReference type="GO" id="GO:0005524">
    <property type="term" value="F:ATP binding"/>
    <property type="evidence" value="ECO:0007669"/>
    <property type="project" value="UniProtKB-KW"/>
</dbReference>
<comment type="caution">
    <text evidence="6">The sequence shown here is derived from an EMBL/GenBank/DDBJ whole genome shotgun (WGS) entry which is preliminary data.</text>
</comment>
<dbReference type="GO" id="GO:0015645">
    <property type="term" value="F:fatty acid ligase activity"/>
    <property type="evidence" value="ECO:0007669"/>
    <property type="project" value="TreeGrafter"/>
</dbReference>
<dbReference type="Proteomes" id="UP000019140">
    <property type="component" value="Unassembled WGS sequence"/>
</dbReference>
<dbReference type="AlphaFoldDB" id="W4LE07"/>
<proteinExistence type="inferred from homology"/>
<evidence type="ECO:0000256" key="2">
    <source>
        <dbReference type="ARBA" id="ARBA00022598"/>
    </source>
</evidence>
<dbReference type="InterPro" id="IPR051087">
    <property type="entry name" value="Mitochondrial_ACSM"/>
</dbReference>
<gene>
    <name evidence="6" type="ORF">ETSY2_46820</name>
</gene>
<evidence type="ECO:0000256" key="3">
    <source>
        <dbReference type="ARBA" id="ARBA00022741"/>
    </source>
</evidence>
<dbReference type="PANTHER" id="PTHR43605">
    <property type="entry name" value="ACYL-COENZYME A SYNTHETASE"/>
    <property type="match status" value="1"/>
</dbReference>
<evidence type="ECO:0000313" key="6">
    <source>
        <dbReference type="EMBL" id="ETW96227.1"/>
    </source>
</evidence>
<dbReference type="InterPro" id="IPR042099">
    <property type="entry name" value="ANL_N_sf"/>
</dbReference>
<dbReference type="GO" id="GO:0006637">
    <property type="term" value="P:acyl-CoA metabolic process"/>
    <property type="evidence" value="ECO:0007669"/>
    <property type="project" value="TreeGrafter"/>
</dbReference>
<dbReference type="GO" id="GO:0004321">
    <property type="term" value="F:fatty-acyl-CoA synthase activity"/>
    <property type="evidence" value="ECO:0007669"/>
    <property type="project" value="TreeGrafter"/>
</dbReference>
<evidence type="ECO:0000259" key="5">
    <source>
        <dbReference type="Pfam" id="PF00501"/>
    </source>
</evidence>
<dbReference type="PANTHER" id="PTHR43605:SF10">
    <property type="entry name" value="ACYL-COA SYNTHETASE MEDIUM CHAIN FAMILY MEMBER 3"/>
    <property type="match status" value="1"/>
</dbReference>
<keyword evidence="4" id="KW-0067">ATP-binding</keyword>
<dbReference type="Gene3D" id="3.40.50.12780">
    <property type="entry name" value="N-terminal domain of ligase-like"/>
    <property type="match status" value="1"/>
</dbReference>
<comment type="similarity">
    <text evidence="1">Belongs to the ATP-dependent AMP-binding enzyme family.</text>
</comment>
<sequence length="315" mass="34616">MPNITDYDAEYAAFSLDVPERLNFGFDVIDKWAEDPQKLAMLWVDEDGAEARYTFADIKRESNRFANVLKGLGLGKGDGVMIVLPRVPEWHMMLVGIMKIGAIPMPGTVLLTPKDYEYRINAADAKAVIVDAANASKVDEIRAGCPTLQHGIVLGGARENWIDYGAAMAGAADMFSPAEADVTYKDDASMIYFTSGTTGGPKMVLHTQASYPLAHRITGTYWLDLQPDDLHWNLSDNGWAKAAYSSLFGPWVMGAAVFIQNASGRFDGKEALELLQKYGINTFCAPPTAYRMMVLEDLQQYDLSKLRHCVGAGEP</sequence>
<name>W4LE07_9BACT</name>
<keyword evidence="3" id="KW-0547">Nucleotide-binding</keyword>
<reference evidence="6 7" key="1">
    <citation type="journal article" date="2014" name="Nature">
        <title>An environmental bacterial taxon with a large and distinct metabolic repertoire.</title>
        <authorList>
            <person name="Wilson M.C."/>
            <person name="Mori T."/>
            <person name="Ruckert C."/>
            <person name="Uria A.R."/>
            <person name="Helf M.J."/>
            <person name="Takada K."/>
            <person name="Gernert C."/>
            <person name="Steffens U.A."/>
            <person name="Heycke N."/>
            <person name="Schmitt S."/>
            <person name="Rinke C."/>
            <person name="Helfrich E.J."/>
            <person name="Brachmann A.O."/>
            <person name="Gurgui C."/>
            <person name="Wakimoto T."/>
            <person name="Kracht M."/>
            <person name="Crusemann M."/>
            <person name="Hentschel U."/>
            <person name="Abe I."/>
            <person name="Matsunaga S."/>
            <person name="Kalinowski J."/>
            <person name="Takeyama H."/>
            <person name="Piel J."/>
        </authorList>
    </citation>
    <scope>NUCLEOTIDE SEQUENCE [LARGE SCALE GENOMIC DNA]</scope>
    <source>
        <strain evidence="7">TSY2</strain>
    </source>
</reference>
<dbReference type="GO" id="GO:0006633">
    <property type="term" value="P:fatty acid biosynthetic process"/>
    <property type="evidence" value="ECO:0007669"/>
    <property type="project" value="TreeGrafter"/>
</dbReference>
<evidence type="ECO:0000256" key="1">
    <source>
        <dbReference type="ARBA" id="ARBA00006432"/>
    </source>
</evidence>
<dbReference type="SUPFAM" id="SSF56801">
    <property type="entry name" value="Acetyl-CoA synthetase-like"/>
    <property type="match status" value="1"/>
</dbReference>
<keyword evidence="7" id="KW-1185">Reference proteome</keyword>
<dbReference type="InterPro" id="IPR020845">
    <property type="entry name" value="AMP-binding_CS"/>
</dbReference>
<dbReference type="Pfam" id="PF00501">
    <property type="entry name" value="AMP-binding"/>
    <property type="match status" value="1"/>
</dbReference>
<keyword evidence="2" id="KW-0436">Ligase</keyword>
<dbReference type="HOGENOM" id="CLU_000022_59_10_7"/>
<organism evidence="6 7">
    <name type="scientific">Candidatus Entotheonella gemina</name>
    <dbReference type="NCBI Taxonomy" id="1429439"/>
    <lineage>
        <taxon>Bacteria</taxon>
        <taxon>Pseudomonadati</taxon>
        <taxon>Nitrospinota/Tectimicrobiota group</taxon>
        <taxon>Candidatus Tectimicrobiota</taxon>
        <taxon>Candidatus Entotheonellia</taxon>
        <taxon>Candidatus Entotheonellales</taxon>
        <taxon>Candidatus Entotheonellaceae</taxon>
        <taxon>Candidatus Entotheonella</taxon>
    </lineage>
</organism>
<dbReference type="InterPro" id="IPR000873">
    <property type="entry name" value="AMP-dep_synth/lig_dom"/>
</dbReference>
<dbReference type="PROSITE" id="PS00455">
    <property type="entry name" value="AMP_BINDING"/>
    <property type="match status" value="1"/>
</dbReference>
<dbReference type="EMBL" id="AZHX01002214">
    <property type="protein sequence ID" value="ETW96227.1"/>
    <property type="molecule type" value="Genomic_DNA"/>
</dbReference>